<sequence>MKRTVVPVAAVAVALIGGCAGEASGCDAEYRLAEVKGEKRPVRIEPGQHHPGLNDRELEEALPTPEQEAATNDKVLNHLRRETVRMAGVMGETGRGRCAGEVDRPRGETVRCTVTYEGVTVPWLVTSKGTTSGMGAFSQDFVYTAKPLKTLHTARSVYDWYAWETGKNGTTEGPLAPVDPRCDRLPEVFTAEPGDETGYFCQDVSKTCTDDVQHVEWGDRPIRSEENGDLSFLAG</sequence>
<proteinExistence type="predicted"/>
<dbReference type="EMBL" id="AB193609">
    <property type="protein sequence ID" value="BAE93747.1"/>
    <property type="molecule type" value="Genomic_DNA"/>
</dbReference>
<name>Q1MX56_9ACTN</name>
<reference evidence="1" key="1">
    <citation type="submission" date="2004-10" db="EMBL/GenBank/DDBJ databases">
        <title>Tetronomycin biosynthetic gene cluster in Streptomyces sp.nov.</title>
        <authorList>
            <person name="Demydchuk Y.A."/>
            <person name="Leadlay P.F."/>
        </authorList>
    </citation>
    <scope>NUCLEOTIDE SEQUENCE</scope>
    <source>
        <strain evidence="1">NRRL 11266</strain>
    </source>
</reference>
<organism evidence="1">
    <name type="scientific">Streptomyces sp. NRRL 11266</name>
    <dbReference type="NCBI Taxonomy" id="299254"/>
    <lineage>
        <taxon>Bacteria</taxon>
        <taxon>Bacillati</taxon>
        <taxon>Actinomycetota</taxon>
        <taxon>Actinomycetes</taxon>
        <taxon>Kitasatosporales</taxon>
        <taxon>Streptomycetaceae</taxon>
        <taxon>Streptomyces</taxon>
    </lineage>
</organism>
<evidence type="ECO:0000313" key="1">
    <source>
        <dbReference type="EMBL" id="BAE93747.1"/>
    </source>
</evidence>
<dbReference type="AlphaFoldDB" id="Q1MX56"/>
<gene>
    <name evidence="1" type="primary">tmn26</name>
</gene>
<accession>Q1MX56</accession>
<protein>
    <submittedName>
        <fullName evidence="1">Uncharacterized protein tmn26</fullName>
    </submittedName>
</protein>
<dbReference type="PROSITE" id="PS51257">
    <property type="entry name" value="PROKAR_LIPOPROTEIN"/>
    <property type="match status" value="1"/>
</dbReference>